<feature type="domain" description="HTH CENPB-type" evidence="2">
    <location>
        <begin position="76"/>
        <end position="143"/>
    </location>
</feature>
<dbReference type="Pfam" id="PF03221">
    <property type="entry name" value="HTH_Tnp_Tc5"/>
    <property type="match status" value="1"/>
</dbReference>
<organism evidence="3 4">
    <name type="scientific">Acanthoscelides obtectus</name>
    <name type="common">Bean weevil</name>
    <name type="synonym">Bruchus obtectus</name>
    <dbReference type="NCBI Taxonomy" id="200917"/>
    <lineage>
        <taxon>Eukaryota</taxon>
        <taxon>Metazoa</taxon>
        <taxon>Ecdysozoa</taxon>
        <taxon>Arthropoda</taxon>
        <taxon>Hexapoda</taxon>
        <taxon>Insecta</taxon>
        <taxon>Pterygota</taxon>
        <taxon>Neoptera</taxon>
        <taxon>Endopterygota</taxon>
        <taxon>Coleoptera</taxon>
        <taxon>Polyphaga</taxon>
        <taxon>Cucujiformia</taxon>
        <taxon>Chrysomeloidea</taxon>
        <taxon>Chrysomelidae</taxon>
        <taxon>Bruchinae</taxon>
        <taxon>Bruchini</taxon>
        <taxon>Acanthoscelides</taxon>
    </lineage>
</organism>
<keyword evidence="4" id="KW-1185">Reference proteome</keyword>
<dbReference type="AlphaFoldDB" id="A0A9P0LB46"/>
<comment type="caution">
    <text evidence="3">The sequence shown here is derived from an EMBL/GenBank/DDBJ whole genome shotgun (WGS) entry which is preliminary data.</text>
</comment>
<keyword evidence="1" id="KW-0238">DNA-binding</keyword>
<evidence type="ECO:0000256" key="1">
    <source>
        <dbReference type="ARBA" id="ARBA00023125"/>
    </source>
</evidence>
<gene>
    <name evidence="3" type="ORF">ACAOBT_LOCUS21461</name>
</gene>
<name>A0A9P0LB46_ACAOB</name>
<evidence type="ECO:0000259" key="2">
    <source>
        <dbReference type="Pfam" id="PF03221"/>
    </source>
</evidence>
<reference evidence="3" key="1">
    <citation type="submission" date="2022-03" db="EMBL/GenBank/DDBJ databases">
        <authorList>
            <person name="Sayadi A."/>
        </authorList>
    </citation>
    <scope>NUCLEOTIDE SEQUENCE</scope>
</reference>
<evidence type="ECO:0000313" key="3">
    <source>
        <dbReference type="EMBL" id="CAH1993349.1"/>
    </source>
</evidence>
<dbReference type="InterPro" id="IPR006600">
    <property type="entry name" value="HTH_CenpB_DNA-bd_dom"/>
</dbReference>
<proteinExistence type="predicted"/>
<protein>
    <recommendedName>
        <fullName evidence="2">HTH CENPB-type domain-containing protein</fullName>
    </recommendedName>
</protein>
<sequence length="241" mass="28089">MPRKRLRTTNNRSYSVADLRQACEEVLTHGRTTRSVALQFKIPRITLKRYVDKCREKNNLDINFRPNNEHLLAFSPDEELLLKKYLEHASNIQYGLSSKQARILAYEFAVANGKTIKESWSREAMAGKEWMFRFMNRHNFSLRTPEQTSLSRATSFNKTNVEAFFKNFIEIKERYNLQSNDIYNLDESGVTTVHKPPKVLAIKGKRNVGQMTSAERGTLVRNYWSYRTICSSFFNISPSTL</sequence>
<evidence type="ECO:0000313" key="4">
    <source>
        <dbReference type="Proteomes" id="UP001152888"/>
    </source>
</evidence>
<dbReference type="Proteomes" id="UP001152888">
    <property type="component" value="Unassembled WGS sequence"/>
</dbReference>
<dbReference type="OrthoDB" id="1748655at2759"/>
<dbReference type="EMBL" id="CAKOFQ010007170">
    <property type="protein sequence ID" value="CAH1993349.1"/>
    <property type="molecule type" value="Genomic_DNA"/>
</dbReference>
<dbReference type="GO" id="GO:0003677">
    <property type="term" value="F:DNA binding"/>
    <property type="evidence" value="ECO:0007669"/>
    <property type="project" value="UniProtKB-KW"/>
</dbReference>
<accession>A0A9P0LB46</accession>